<reference evidence="7" key="1">
    <citation type="submission" date="2016-04" db="EMBL/GenBank/DDBJ databases">
        <authorList>
            <person name="Guldener U."/>
            <person name="Guldener U."/>
        </authorList>
    </citation>
    <scope>NUCLEOTIDE SEQUENCE [LARGE SCALE GENOMIC DNA]</scope>
    <source>
        <strain evidence="7">UB2112</strain>
    </source>
</reference>
<feature type="compositionally biased region" description="Polar residues" evidence="4">
    <location>
        <begin position="43"/>
        <end position="74"/>
    </location>
</feature>
<protein>
    <submittedName>
        <fullName evidence="6">Related to SSK1-two-component signal transducer</fullName>
    </submittedName>
</protein>
<feature type="compositionally biased region" description="Polar residues" evidence="4">
    <location>
        <begin position="723"/>
        <end position="740"/>
    </location>
</feature>
<dbReference type="InterPro" id="IPR011006">
    <property type="entry name" value="CheY-like_superfamily"/>
</dbReference>
<dbReference type="Pfam" id="PF00072">
    <property type="entry name" value="Response_reg"/>
    <property type="match status" value="1"/>
</dbReference>
<feature type="region of interest" description="Disordered" evidence="4">
    <location>
        <begin position="889"/>
        <end position="1020"/>
    </location>
</feature>
<dbReference type="InterPro" id="IPR001789">
    <property type="entry name" value="Sig_transdc_resp-reg_receiver"/>
</dbReference>
<evidence type="ECO:0000256" key="3">
    <source>
        <dbReference type="PROSITE-ProRule" id="PRU00169"/>
    </source>
</evidence>
<feature type="compositionally biased region" description="Polar residues" evidence="4">
    <location>
        <begin position="90"/>
        <end position="100"/>
    </location>
</feature>
<feature type="compositionally biased region" description="Low complexity" evidence="4">
    <location>
        <begin position="903"/>
        <end position="914"/>
    </location>
</feature>
<feature type="compositionally biased region" description="Basic and acidic residues" evidence="4">
    <location>
        <begin position="1657"/>
        <end position="1696"/>
    </location>
</feature>
<feature type="region of interest" description="Disordered" evidence="4">
    <location>
        <begin position="122"/>
        <end position="180"/>
    </location>
</feature>
<dbReference type="SMART" id="SM00448">
    <property type="entry name" value="REC"/>
    <property type="match status" value="1"/>
</dbReference>
<feature type="compositionally biased region" description="Basic and acidic residues" evidence="4">
    <location>
        <begin position="709"/>
        <end position="721"/>
    </location>
</feature>
<evidence type="ECO:0000256" key="4">
    <source>
        <dbReference type="SAM" id="MobiDB-lite"/>
    </source>
</evidence>
<dbReference type="FunFam" id="3.40.50.2300:FF:000146">
    <property type="entry name" value="Putative two-component response regulator SSK1p"/>
    <property type="match status" value="1"/>
</dbReference>
<feature type="compositionally biased region" description="Low complexity" evidence="4">
    <location>
        <begin position="1220"/>
        <end position="1267"/>
    </location>
</feature>
<feature type="region of interest" description="Disordered" evidence="4">
    <location>
        <begin position="709"/>
        <end position="740"/>
    </location>
</feature>
<feature type="compositionally biased region" description="Low complexity" evidence="4">
    <location>
        <begin position="144"/>
        <end position="154"/>
    </location>
</feature>
<feature type="compositionally biased region" description="Low complexity" evidence="4">
    <location>
        <begin position="1285"/>
        <end position="1301"/>
    </location>
</feature>
<dbReference type="Gene3D" id="3.40.50.2300">
    <property type="match status" value="1"/>
</dbReference>
<feature type="compositionally biased region" description="Polar residues" evidence="4">
    <location>
        <begin position="1271"/>
        <end position="1284"/>
    </location>
</feature>
<feature type="compositionally biased region" description="Polar residues" evidence="4">
    <location>
        <begin position="1180"/>
        <end position="1189"/>
    </location>
</feature>
<feature type="compositionally biased region" description="Polar residues" evidence="4">
    <location>
        <begin position="989"/>
        <end position="1018"/>
    </location>
</feature>
<feature type="compositionally biased region" description="Low complexity" evidence="4">
    <location>
        <begin position="8"/>
        <end position="33"/>
    </location>
</feature>
<accession>A0A1K0FXQ0</accession>
<dbReference type="OrthoDB" id="21225at2759"/>
<feature type="region of interest" description="Disordered" evidence="4">
    <location>
        <begin position="1069"/>
        <end position="1309"/>
    </location>
</feature>
<proteinExistence type="predicted"/>
<dbReference type="Proteomes" id="UP000179920">
    <property type="component" value="Chromosome II"/>
</dbReference>
<evidence type="ECO:0000256" key="1">
    <source>
        <dbReference type="ARBA" id="ARBA00022553"/>
    </source>
</evidence>
<evidence type="ECO:0000256" key="2">
    <source>
        <dbReference type="ARBA" id="ARBA00023012"/>
    </source>
</evidence>
<feature type="region of interest" description="Disordered" evidence="4">
    <location>
        <begin position="1440"/>
        <end position="1460"/>
    </location>
</feature>
<organism evidence="6 7">
    <name type="scientific">Ustilago bromivora</name>
    <dbReference type="NCBI Taxonomy" id="307758"/>
    <lineage>
        <taxon>Eukaryota</taxon>
        <taxon>Fungi</taxon>
        <taxon>Dikarya</taxon>
        <taxon>Basidiomycota</taxon>
        <taxon>Ustilaginomycotina</taxon>
        <taxon>Ustilaginomycetes</taxon>
        <taxon>Ustilaginales</taxon>
        <taxon>Ustilaginaceae</taxon>
        <taxon>Ustilago</taxon>
    </lineage>
</organism>
<feature type="region of interest" description="Disordered" evidence="4">
    <location>
        <begin position="1641"/>
        <end position="1696"/>
    </location>
</feature>
<dbReference type="CDD" id="cd17546">
    <property type="entry name" value="REC_hyHK_CKI1_RcsC-like"/>
    <property type="match status" value="1"/>
</dbReference>
<feature type="compositionally biased region" description="Low complexity" evidence="4">
    <location>
        <begin position="1075"/>
        <end position="1084"/>
    </location>
</feature>
<evidence type="ECO:0000313" key="6">
    <source>
        <dbReference type="EMBL" id="SAM71239.1"/>
    </source>
</evidence>
<feature type="domain" description="Response regulatory" evidence="5">
    <location>
        <begin position="1345"/>
        <end position="1574"/>
    </location>
</feature>
<feature type="region of interest" description="Disordered" evidence="4">
    <location>
        <begin position="1"/>
        <end position="105"/>
    </location>
</feature>
<evidence type="ECO:0000259" key="5">
    <source>
        <dbReference type="PROSITE" id="PS50110"/>
    </source>
</evidence>
<dbReference type="EMBL" id="LT558118">
    <property type="protein sequence ID" value="SAM71239.1"/>
    <property type="molecule type" value="Genomic_DNA"/>
</dbReference>
<gene>
    <name evidence="6" type="ORF">UBRO_00375</name>
</gene>
<feature type="modified residue" description="4-aspartylphosphate" evidence="3">
    <location>
        <position position="1394"/>
    </location>
</feature>
<dbReference type="PANTHER" id="PTHR45339">
    <property type="entry name" value="HYBRID SIGNAL TRANSDUCTION HISTIDINE KINASE J"/>
    <property type="match status" value="1"/>
</dbReference>
<feature type="region of interest" description="Disordered" evidence="4">
    <location>
        <begin position="585"/>
        <end position="614"/>
    </location>
</feature>
<evidence type="ECO:0000313" key="7">
    <source>
        <dbReference type="Proteomes" id="UP000179920"/>
    </source>
</evidence>
<feature type="region of interest" description="Disordered" evidence="4">
    <location>
        <begin position="1482"/>
        <end position="1521"/>
    </location>
</feature>
<keyword evidence="2" id="KW-0902">Two-component regulatory system</keyword>
<dbReference type="PROSITE" id="PS50110">
    <property type="entry name" value="RESPONSE_REGULATORY"/>
    <property type="match status" value="1"/>
</dbReference>
<feature type="compositionally biased region" description="Polar residues" evidence="4">
    <location>
        <begin position="957"/>
        <end position="971"/>
    </location>
</feature>
<feature type="compositionally biased region" description="Polar residues" evidence="4">
    <location>
        <begin position="165"/>
        <end position="175"/>
    </location>
</feature>
<dbReference type="PANTHER" id="PTHR45339:SF1">
    <property type="entry name" value="HYBRID SIGNAL TRANSDUCTION HISTIDINE KINASE J"/>
    <property type="match status" value="1"/>
</dbReference>
<name>A0A1K0FXQ0_9BASI</name>
<sequence length="1696" mass="178446">MSTEPEPSAQQAQTSSNTNNDSSSLQFTSSASSEQALPPNVARSPSKTNFQWPSEPLNQGRHSLPQESQKSLENANRDISDRIAQAHHGASSQHSPSDSMSGLDHPRLSVQLANALNTIEDDRRHGFSPTNTSCLPPPPPPPTTTTQLSSLPMPILSAQPHGMQRTESNGTSKSAGSDKGDTLVAGSHQFPAFLPDMFRNAATMPINLLRSLIPDNAFPASHDEGLSASTLQVPVTSFNALFEACKALEWFAAQAANFENQDKASVSASASASRRNSTAQQQQSDDGVDFAYFDYLQLLQKVADVVSGLAASRGIDLVLDLEPKLQGQPADNQRNYKLGSCTVWADRVSMTFLFISCISRLLHNAPIASGVVLTSTLTEKEENVVRPDRNAEMKLMVLSLGLRLILPRAVASTPELMSAISGTPASILLDAFGARLTTEHSTSKLPGSPDRAIIDHYISVPVGQLPDPEQATAPSQQQQQQQQQIEAKSKHAVGPNEDELVEFAASLRGKKVALYSTSQSLFARQMARFLGGLGCDIAPVFSDSVDEDSLEGDDVVFGKQAHTAVALTKGRPALVSYTSDINRQVHAGQSAKDGKREQSSESASTEEGVDPIDTAVLDPVTGVPVTFDNFPLQTGASATGPIPAPVDGTRDASSTQTQIDATGRRVVPFSFVIIDDDIATLQKELLRIRSAVPLLKSALLSKSAAANKEEKPARLTLDHRTKSSPQVNRLKGSQQDAHSRSFGSLGTVLMSGDKGVDLEGQGAREGKVEKMDECVSQTIIFFTSMKSYRLVRDTVQPIIDSASFHGVSSPPEIMVLPKPAGAKRILTALHLAEHKPVVQLPYLPIATSPLSPLITQAKSWWTPATAQKQQGEGEEIMTLTRRMTAETDIDFDATPGTPWTPIDAAKAPADSSSANQIPLTSETLPLAAEFPGQGPSVRTNHTQDAARDAVPGAAPPGSNSTTKSAPRSTASRPPMGKAASGGGAGAEDISTQKSTHVGSGSNSATSPLSSIPQRSHAVSSPMPADALEYFSETAAKIGSSAASGMVIQSPDGRPAGIFFQPKATPCFASGSKPTLSRGLSASSLRRSHGSEEKSSVGSDAGARGKRRLANRSTTSSNGAGNGPLATVAEQNTAADGKGEGPAQQLQVPNAGKYPSGSMFAPQVGIRSVLNGSRPPMTTPLGPSQAASQQDSERRSQVASGKGEVGSGADASGKQAEQQSTAAKGATDGATAASERASAPAKTTSEATNPTTTTTSSAAPLKPSAPAPGTKPSGTTNTPNARTAQNSANRTSNRARTTTSASEFKTKPSAVAQSGFMMGMGFASSARRGRGPKKAPIREAVLPPIKVLIVEDNPINQRILSMFMGKKKIKYDVANNGRDAVEKWKTGGYHLILMDIQLPVMDGIQATKEIRRLERCANIGILPNSPAAVGEVKADLEVQDKSATQGRGKGSEEGNKVLSGGSRTLTAKGLVKQAIATNTSATEALKKQASEEPSTPPSGALVNDANDSNIIPTHRNPGDGSARGINAFRASVIIVALTASVLSSDRVEALAAGCNDFLNKPVSLPWLNQKILEWGSMMYLMYSGIASDDLPPGTNAYGAGRAGAGAGGSEGDKAQLHLGFGYGPAEKAKALANNLHLRDTLAQKKKKKQEIVSESEQEETRLASERHNHPQRQDGSASEKEQKEKAQEGKAERGESK</sequence>
<feature type="region of interest" description="Disordered" evidence="4">
    <location>
        <begin position="636"/>
        <end position="657"/>
    </location>
</feature>
<dbReference type="GO" id="GO:0000156">
    <property type="term" value="F:phosphorelay response regulator activity"/>
    <property type="evidence" value="ECO:0007669"/>
    <property type="project" value="UniProtKB-ARBA"/>
</dbReference>
<dbReference type="SUPFAM" id="SSF52172">
    <property type="entry name" value="CheY-like"/>
    <property type="match status" value="2"/>
</dbReference>
<keyword evidence="1 3" id="KW-0597">Phosphoprotein</keyword>